<feature type="compositionally biased region" description="Basic and acidic residues" evidence="1">
    <location>
        <begin position="1"/>
        <end position="19"/>
    </location>
</feature>
<dbReference type="InterPro" id="IPR013240">
    <property type="entry name" value="DNA-dir_RNA_pol1_su_RPA34"/>
</dbReference>
<reference evidence="2 3" key="1">
    <citation type="submission" date="2024-07" db="EMBL/GenBank/DDBJ databases">
        <title>Section-level genome sequencing and comparative genomics of Aspergillus sections Usti and Cavernicolus.</title>
        <authorList>
            <consortium name="Lawrence Berkeley National Laboratory"/>
            <person name="Nybo J.L."/>
            <person name="Vesth T.C."/>
            <person name="Theobald S."/>
            <person name="Frisvad J.C."/>
            <person name="Larsen T.O."/>
            <person name="Kjaerboelling I."/>
            <person name="Rothschild-Mancinelli K."/>
            <person name="Lyhne E.K."/>
            <person name="Kogle M.E."/>
            <person name="Barry K."/>
            <person name="Clum A."/>
            <person name="Na H."/>
            <person name="Ledsgaard L."/>
            <person name="Lin J."/>
            <person name="Lipzen A."/>
            <person name="Kuo A."/>
            <person name="Riley R."/>
            <person name="Mondo S."/>
            <person name="Labutti K."/>
            <person name="Haridas S."/>
            <person name="Pangalinan J."/>
            <person name="Salamov A.A."/>
            <person name="Simmons B.A."/>
            <person name="Magnuson J.K."/>
            <person name="Chen J."/>
            <person name="Drula E."/>
            <person name="Henrissat B."/>
            <person name="Wiebenga A."/>
            <person name="Lubbers R.J."/>
            <person name="Gomes A.C."/>
            <person name="Makela M.R."/>
            <person name="Stajich J."/>
            <person name="Grigoriev I.V."/>
            <person name="Mortensen U.H."/>
            <person name="De Vries R.P."/>
            <person name="Baker S.E."/>
            <person name="Andersen M.R."/>
        </authorList>
    </citation>
    <scope>NUCLEOTIDE SEQUENCE [LARGE SCALE GENOMIC DNA]</scope>
    <source>
        <strain evidence="2 3">CBS 209.92</strain>
    </source>
</reference>
<dbReference type="PANTHER" id="PTHR28155:SF1">
    <property type="entry name" value="DNA-DIRECTED RNA POLYMERASE I SUBUNIT RPA34.5-DOMAIN-CONTAINING PROTEIN"/>
    <property type="match status" value="1"/>
</dbReference>
<accession>A0ABR4GRR3</accession>
<feature type="compositionally biased region" description="Basic residues" evidence="1">
    <location>
        <begin position="218"/>
        <end position="228"/>
    </location>
</feature>
<gene>
    <name evidence="2" type="ORF">BJX66DRAFT_5437</name>
</gene>
<proteinExistence type="predicted"/>
<dbReference type="GO" id="GO:0000428">
    <property type="term" value="C:DNA-directed RNA polymerase complex"/>
    <property type="evidence" value="ECO:0007669"/>
    <property type="project" value="UniProtKB-KW"/>
</dbReference>
<feature type="compositionally biased region" description="Basic and acidic residues" evidence="1">
    <location>
        <begin position="300"/>
        <end position="312"/>
    </location>
</feature>
<dbReference type="Gene3D" id="6.20.250.70">
    <property type="match status" value="1"/>
</dbReference>
<sequence>MAAKPAKEPKSARAQRSESESSSSAESSRKAEDSSSSSSEEEESSNPASESDSESVPSEKAPEPSNGQSEFKTSQARTIRPAQPYKPPSGFKSAKNQSSTSSTSSILSNLQGKQVFHITAPSYLPLSKIEEVSLAGALKGEPIMEHKGVRYGIPVDSLKHASSSGQTLFLYDQKSKTYKSATSNVPTYHIQETIELPGGAEYEETTVRAAKALEKPPRKQPKNLKMRFRPVGSGDGPAQMLGSSGEESEGEEPTIKAPAGEKEKERKRKHQSTEGDASQSAGVPRKKSKKHSVDNGDNAVEEKIKKSKDRDGKKRKKTEKA</sequence>
<dbReference type="Proteomes" id="UP001610563">
    <property type="component" value="Unassembled WGS sequence"/>
</dbReference>
<comment type="caution">
    <text evidence="2">The sequence shown here is derived from an EMBL/GenBank/DDBJ whole genome shotgun (WGS) entry which is preliminary data.</text>
</comment>
<dbReference type="EMBL" id="JBFTWV010000001">
    <property type="protein sequence ID" value="KAL2801269.1"/>
    <property type="molecule type" value="Genomic_DNA"/>
</dbReference>
<keyword evidence="3" id="KW-1185">Reference proteome</keyword>
<evidence type="ECO:0000313" key="3">
    <source>
        <dbReference type="Proteomes" id="UP001610563"/>
    </source>
</evidence>
<keyword evidence="2" id="KW-0240">DNA-directed RNA polymerase</keyword>
<name>A0ABR4GRR3_9EURO</name>
<evidence type="ECO:0000313" key="2">
    <source>
        <dbReference type="EMBL" id="KAL2801269.1"/>
    </source>
</evidence>
<organism evidence="2 3">
    <name type="scientific">Aspergillus keveii</name>
    <dbReference type="NCBI Taxonomy" id="714993"/>
    <lineage>
        <taxon>Eukaryota</taxon>
        <taxon>Fungi</taxon>
        <taxon>Dikarya</taxon>
        <taxon>Ascomycota</taxon>
        <taxon>Pezizomycotina</taxon>
        <taxon>Eurotiomycetes</taxon>
        <taxon>Eurotiomycetidae</taxon>
        <taxon>Eurotiales</taxon>
        <taxon>Aspergillaceae</taxon>
        <taxon>Aspergillus</taxon>
        <taxon>Aspergillus subgen. Nidulantes</taxon>
    </lineage>
</organism>
<keyword evidence="2" id="KW-0804">Transcription</keyword>
<feature type="compositionally biased region" description="Low complexity" evidence="1">
    <location>
        <begin position="92"/>
        <end position="107"/>
    </location>
</feature>
<feature type="region of interest" description="Disordered" evidence="1">
    <location>
        <begin position="1"/>
        <end position="107"/>
    </location>
</feature>
<dbReference type="InterPro" id="IPR053263">
    <property type="entry name" value="Euk_RPA34_RNAP_subunit"/>
</dbReference>
<dbReference type="Pfam" id="PF08208">
    <property type="entry name" value="RNA_polI_A34"/>
    <property type="match status" value="1"/>
</dbReference>
<dbReference type="PANTHER" id="PTHR28155">
    <property type="entry name" value="ACR243WP"/>
    <property type="match status" value="1"/>
</dbReference>
<feature type="region of interest" description="Disordered" evidence="1">
    <location>
        <begin position="208"/>
        <end position="321"/>
    </location>
</feature>
<protein>
    <submittedName>
        <fullName evidence="2">DNA-directed RNA polymerase I subunit RPA34.5-domain-containing protein</fullName>
    </submittedName>
</protein>
<feature type="compositionally biased region" description="Polar residues" evidence="1">
    <location>
        <begin position="65"/>
        <end position="77"/>
    </location>
</feature>
<evidence type="ECO:0000256" key="1">
    <source>
        <dbReference type="SAM" id="MobiDB-lite"/>
    </source>
</evidence>